<accession>X1SKS6</accession>
<gene>
    <name evidence="1" type="ORF">S12H4_18891</name>
</gene>
<dbReference type="Gene3D" id="1.20.1440.60">
    <property type="entry name" value="23S rRNA-intervening sequence"/>
    <property type="match status" value="1"/>
</dbReference>
<dbReference type="PANTHER" id="PTHR38471">
    <property type="entry name" value="FOUR HELIX BUNDLE PROTEIN"/>
    <property type="match status" value="1"/>
</dbReference>
<dbReference type="NCBIfam" id="TIGR02436">
    <property type="entry name" value="four helix bundle protein"/>
    <property type="match status" value="1"/>
</dbReference>
<dbReference type="EMBL" id="BARW01009380">
    <property type="protein sequence ID" value="GAI79771.1"/>
    <property type="molecule type" value="Genomic_DNA"/>
</dbReference>
<comment type="caution">
    <text evidence="1">The sequence shown here is derived from an EMBL/GenBank/DDBJ whole genome shotgun (WGS) entry which is preliminary data.</text>
</comment>
<evidence type="ECO:0000313" key="1">
    <source>
        <dbReference type="EMBL" id="GAI79771.1"/>
    </source>
</evidence>
<protein>
    <recommendedName>
        <fullName evidence="2">Four helix bundle protein</fullName>
    </recommendedName>
</protein>
<evidence type="ECO:0008006" key="2">
    <source>
        <dbReference type="Google" id="ProtNLM"/>
    </source>
</evidence>
<feature type="non-terminal residue" evidence="1">
    <location>
        <position position="85"/>
    </location>
</feature>
<dbReference type="CDD" id="cd16377">
    <property type="entry name" value="23S_rRNA_IVP_like"/>
    <property type="match status" value="1"/>
</dbReference>
<dbReference type="InterPro" id="IPR036583">
    <property type="entry name" value="23S_rRNA_IVS_sf"/>
</dbReference>
<proteinExistence type="predicted"/>
<sequence length="85" mass="9885">MEKNWELQLISFKFEELVVYQKAIDFVDKIYSLTKGYPHDEMFGLTSQLRRAVVSISLNIAEGSARTKKEFNRFLDTARGSVFEC</sequence>
<dbReference type="Pfam" id="PF05635">
    <property type="entry name" value="23S_rRNA_IVP"/>
    <property type="match status" value="1"/>
</dbReference>
<reference evidence="1" key="1">
    <citation type="journal article" date="2014" name="Front. Microbiol.">
        <title>High frequency of phylogenetically diverse reductive dehalogenase-homologous genes in deep subseafloor sedimentary metagenomes.</title>
        <authorList>
            <person name="Kawai M."/>
            <person name="Futagami T."/>
            <person name="Toyoda A."/>
            <person name="Takaki Y."/>
            <person name="Nishi S."/>
            <person name="Hori S."/>
            <person name="Arai W."/>
            <person name="Tsubouchi T."/>
            <person name="Morono Y."/>
            <person name="Uchiyama I."/>
            <person name="Ito T."/>
            <person name="Fujiyama A."/>
            <person name="Inagaki F."/>
            <person name="Takami H."/>
        </authorList>
    </citation>
    <scope>NUCLEOTIDE SEQUENCE</scope>
    <source>
        <strain evidence="1">Expedition CK06-06</strain>
    </source>
</reference>
<organism evidence="1">
    <name type="scientific">marine sediment metagenome</name>
    <dbReference type="NCBI Taxonomy" id="412755"/>
    <lineage>
        <taxon>unclassified sequences</taxon>
        <taxon>metagenomes</taxon>
        <taxon>ecological metagenomes</taxon>
    </lineage>
</organism>
<dbReference type="AlphaFoldDB" id="X1SKS6"/>
<dbReference type="SUPFAM" id="SSF158446">
    <property type="entry name" value="IVS-encoded protein-like"/>
    <property type="match status" value="1"/>
</dbReference>
<dbReference type="InterPro" id="IPR012657">
    <property type="entry name" value="23S_rRNA-intervening_sequence"/>
</dbReference>
<name>X1SKS6_9ZZZZ</name>
<dbReference type="PANTHER" id="PTHR38471:SF2">
    <property type="entry name" value="FOUR HELIX BUNDLE PROTEIN"/>
    <property type="match status" value="1"/>
</dbReference>